<evidence type="ECO:0000313" key="3">
    <source>
        <dbReference type="Proteomes" id="UP000481861"/>
    </source>
</evidence>
<proteinExistence type="predicted"/>
<dbReference type="Proteomes" id="UP000481861">
    <property type="component" value="Unassembled WGS sequence"/>
</dbReference>
<dbReference type="AlphaFoldDB" id="A0A7C8M2L8"/>
<reference evidence="2 3" key="1">
    <citation type="submission" date="2020-01" db="EMBL/GenBank/DDBJ databases">
        <authorList>
            <consortium name="DOE Joint Genome Institute"/>
            <person name="Haridas S."/>
            <person name="Albert R."/>
            <person name="Binder M."/>
            <person name="Bloem J."/>
            <person name="Labutti K."/>
            <person name="Salamov A."/>
            <person name="Andreopoulos B."/>
            <person name="Baker S.E."/>
            <person name="Barry K."/>
            <person name="Bills G."/>
            <person name="Bluhm B.H."/>
            <person name="Cannon C."/>
            <person name="Castanera R."/>
            <person name="Culley D.E."/>
            <person name="Daum C."/>
            <person name="Ezra D."/>
            <person name="Gonzalez J.B."/>
            <person name="Henrissat B."/>
            <person name="Kuo A."/>
            <person name="Liang C."/>
            <person name="Lipzen A."/>
            <person name="Lutzoni F."/>
            <person name="Magnuson J."/>
            <person name="Mondo S."/>
            <person name="Nolan M."/>
            <person name="Ohm R."/>
            <person name="Pangilinan J."/>
            <person name="Park H.-J.H."/>
            <person name="Ramirez L."/>
            <person name="Alfaro M."/>
            <person name="Sun H."/>
            <person name="Tritt A."/>
            <person name="Yoshinaga Y."/>
            <person name="Zwiers L.-H.L."/>
            <person name="Turgeon B.G."/>
            <person name="Goodwin S.B."/>
            <person name="Spatafora J.W."/>
            <person name="Crous P.W."/>
            <person name="Grigoriev I.V."/>
        </authorList>
    </citation>
    <scope>NUCLEOTIDE SEQUENCE [LARGE SCALE GENOMIC DNA]</scope>
    <source>
        <strain evidence="2 3">CBS 611.86</strain>
    </source>
</reference>
<accession>A0A7C8M2L8</accession>
<sequence length="140" mass="16307">MPPLPTFFFSFFLLLLVHPPPLLLRRPQHPHTRLHPHFLRRRAHRFLSRHLNPLLQRRRNLLVLLRPGAIPVLLLVAAQRVLQLCFHCFERHARRGCISRSRARLSSDLPAMRFFVVDLLDSLLDQRVNGGGGKQRLAAE</sequence>
<feature type="chain" id="PRO_5028953467" description="Secreted protein" evidence="1">
    <location>
        <begin position="25"/>
        <end position="140"/>
    </location>
</feature>
<dbReference type="EMBL" id="JAADJZ010000028">
    <property type="protein sequence ID" value="KAF2866378.1"/>
    <property type="molecule type" value="Genomic_DNA"/>
</dbReference>
<evidence type="ECO:0008006" key="4">
    <source>
        <dbReference type="Google" id="ProtNLM"/>
    </source>
</evidence>
<name>A0A7C8M2L8_9PLEO</name>
<gene>
    <name evidence="2" type="ORF">BDV95DRAFT_584613</name>
</gene>
<evidence type="ECO:0000256" key="1">
    <source>
        <dbReference type="SAM" id="SignalP"/>
    </source>
</evidence>
<organism evidence="2 3">
    <name type="scientific">Massariosphaeria phaeospora</name>
    <dbReference type="NCBI Taxonomy" id="100035"/>
    <lineage>
        <taxon>Eukaryota</taxon>
        <taxon>Fungi</taxon>
        <taxon>Dikarya</taxon>
        <taxon>Ascomycota</taxon>
        <taxon>Pezizomycotina</taxon>
        <taxon>Dothideomycetes</taxon>
        <taxon>Pleosporomycetidae</taxon>
        <taxon>Pleosporales</taxon>
        <taxon>Pleosporales incertae sedis</taxon>
        <taxon>Massariosphaeria</taxon>
    </lineage>
</organism>
<protein>
    <recommendedName>
        <fullName evidence="4">Secreted protein</fullName>
    </recommendedName>
</protein>
<evidence type="ECO:0000313" key="2">
    <source>
        <dbReference type="EMBL" id="KAF2866378.1"/>
    </source>
</evidence>
<keyword evidence="3" id="KW-1185">Reference proteome</keyword>
<keyword evidence="1" id="KW-0732">Signal</keyword>
<feature type="signal peptide" evidence="1">
    <location>
        <begin position="1"/>
        <end position="24"/>
    </location>
</feature>
<comment type="caution">
    <text evidence="2">The sequence shown here is derived from an EMBL/GenBank/DDBJ whole genome shotgun (WGS) entry which is preliminary data.</text>
</comment>